<protein>
    <recommendedName>
        <fullName evidence="5">FAD-binding PCMH-type domain-containing protein</fullName>
    </recommendedName>
</protein>
<dbReference type="InterPro" id="IPR036318">
    <property type="entry name" value="FAD-bd_PCMH-like_sf"/>
</dbReference>
<name>A0A9W9FIU8_9EURO</name>
<dbReference type="GO" id="GO:0004631">
    <property type="term" value="F:phosphomevalonate kinase activity"/>
    <property type="evidence" value="ECO:0007669"/>
    <property type="project" value="InterPro"/>
</dbReference>
<evidence type="ECO:0000256" key="3">
    <source>
        <dbReference type="ARBA" id="ARBA00022827"/>
    </source>
</evidence>
<comment type="similarity">
    <text evidence="1">Belongs to the oxygen-dependent FAD-linked oxidoreductase family.</text>
</comment>
<evidence type="ECO:0000313" key="6">
    <source>
        <dbReference type="EMBL" id="KAJ5100909.1"/>
    </source>
</evidence>
<keyword evidence="4" id="KW-0560">Oxidoreductase</keyword>
<comment type="caution">
    <text evidence="6">The sequence shown here is derived from an EMBL/GenBank/DDBJ whole genome shotgun (WGS) entry which is preliminary data.</text>
</comment>
<evidence type="ECO:0000256" key="1">
    <source>
        <dbReference type="ARBA" id="ARBA00005466"/>
    </source>
</evidence>
<keyword evidence="2" id="KW-0285">Flavoprotein</keyword>
<accession>A0A9W9FIU8</accession>
<sequence length="1148" mass="127149">MITVKSLKQALLQAEMPPHALKKQLSDEQYQSCFGDLMKGSESMTYRDFIIPHLSKLIEPLTRSYDSISVLEIGPGPESILGRLPYHHRRKIGRYVAFEPNKSFAACLQDWVCNGDGGLSPFPNRLCRPTIHQSKLCTSAEGICATINSDQTGGKFHVVLFCHSMYGMQPKAEFIRRAVDFLVNLPEKGMVIVFHRDEQWDLAGLVCHEQATYPTSTMSVRDCDEDLNKFSSFIVGFTWQDNENRNCMQSQWQEICRELGHREMLPNQLVFSSPAMFATFSKLSVSYSSPAPEVPLWTVRRPLKNREARGIKPALVFRPTTIEHVAQCVRWAIENGFSATVIGGGHSGHCVRSNVVAIDMGELNEVYITSDWKSESSQESGSLIIAGAGCKAGEVVSKAREEGLTVPLGSRPSVGAGLWLQGGIGHLTRLHGLACDAIVGAVIVSVDSGQMLFVGNVPSRYRPAGATRSENEQDLLWAIKGAGSNFGIVVSVVFRGFSAPTYFVKKWILSMEDGKEAISKLDEYANRFTEKLPRSLSAGLYLYQEAEHLYLGVTIIETSINDVRSENSCSDSIEGILGPTVSIETVEGLQIFEIEMYMSTIGGGHKKGKTSSFKRCVFLRKFHTSAASEILVSAIQHRPTPLCYVHLVQGGGAVQDLAPSATAFGCRDWAYACVITGVWPREADETELPQAVVEWTYRVTAALLPFADGVYSADLGPDPRDKMLALRSFGSNLPRLTYLRHKFNPHNLLAHTCPIQKPWTGPRLIILVSGKSCAGKDYCADVWKAVLAADDDPTISIRKVSISDKTKQDYALSIGADWRRLIEDRVYKEHYRADLTRFFEFQVWRRPQLPEEHFLEVVKDAVNVDVLFITGMRDRFLLPTLSPLVPGSRLLDIRVTRSEDNLFDTRAASERTPRCAESFPAKETLFHSSPSLVFKNDSRGACKARQFAQDSIRPLLSQDLQKLAAMIPSVSNFPQFGIEFQHVLHISQCPGGLSLCTSLMEAHFADNWSQVHSIICCEVGSLVFASSLASSVKVPLVLIRQAGKLPPPVVSVKKPKSHISSCDLQESRLEMDPRLVSSNAPVVVVDDVLATGKTLCATIELLQKAHVPAQNISVIVIAEFPIHRGREMLHQHGYGDIRVQSLLYFEGA</sequence>
<dbReference type="AlphaFoldDB" id="A0A9W9FIU8"/>
<dbReference type="Pfam" id="PF01565">
    <property type="entry name" value="FAD_binding_4"/>
    <property type="match status" value="1"/>
</dbReference>
<dbReference type="InterPro" id="IPR006094">
    <property type="entry name" value="Oxid_FAD_bind_N"/>
</dbReference>
<gene>
    <name evidence="6" type="ORF">N7456_006961</name>
</gene>
<keyword evidence="7" id="KW-1185">Reference proteome</keyword>
<dbReference type="CDD" id="cd06223">
    <property type="entry name" value="PRTases_typeI"/>
    <property type="match status" value="1"/>
</dbReference>
<dbReference type="Pfam" id="PF00156">
    <property type="entry name" value="Pribosyltran"/>
    <property type="match status" value="1"/>
</dbReference>
<dbReference type="Pfam" id="PF04275">
    <property type="entry name" value="P-mevalo_kinase"/>
    <property type="match status" value="1"/>
</dbReference>
<dbReference type="Gene3D" id="3.40.50.300">
    <property type="entry name" value="P-loop containing nucleotide triphosphate hydrolases"/>
    <property type="match status" value="1"/>
</dbReference>
<dbReference type="InterPro" id="IPR016169">
    <property type="entry name" value="FAD-bd_PCMH_sub2"/>
</dbReference>
<dbReference type="InterPro" id="IPR029063">
    <property type="entry name" value="SAM-dependent_MTases_sf"/>
</dbReference>
<dbReference type="GO" id="GO:0016491">
    <property type="term" value="F:oxidoreductase activity"/>
    <property type="evidence" value="ECO:0007669"/>
    <property type="project" value="UniProtKB-KW"/>
</dbReference>
<evidence type="ECO:0000256" key="2">
    <source>
        <dbReference type="ARBA" id="ARBA00022630"/>
    </source>
</evidence>
<dbReference type="SUPFAM" id="SSF56176">
    <property type="entry name" value="FAD-binding/transporter-associated domain-like"/>
    <property type="match status" value="1"/>
</dbReference>
<dbReference type="Proteomes" id="UP001149165">
    <property type="component" value="Unassembled WGS sequence"/>
</dbReference>
<dbReference type="PANTHER" id="PTHR42973:SF25">
    <property type="entry name" value="PHOSPHOMEVALONATE KINASE"/>
    <property type="match status" value="1"/>
</dbReference>
<dbReference type="InterPro" id="IPR000836">
    <property type="entry name" value="PRTase_dom"/>
</dbReference>
<feature type="domain" description="FAD-binding PCMH-type" evidence="5">
    <location>
        <begin position="309"/>
        <end position="499"/>
    </location>
</feature>
<organism evidence="6 7">
    <name type="scientific">Penicillium angulare</name>
    <dbReference type="NCBI Taxonomy" id="116970"/>
    <lineage>
        <taxon>Eukaryota</taxon>
        <taxon>Fungi</taxon>
        <taxon>Dikarya</taxon>
        <taxon>Ascomycota</taxon>
        <taxon>Pezizomycotina</taxon>
        <taxon>Eurotiomycetes</taxon>
        <taxon>Eurotiomycetidae</taxon>
        <taxon>Eurotiales</taxon>
        <taxon>Aspergillaceae</taxon>
        <taxon>Penicillium</taxon>
    </lineage>
</organism>
<dbReference type="SUPFAM" id="SSF53271">
    <property type="entry name" value="PRTase-like"/>
    <property type="match status" value="1"/>
</dbReference>
<dbReference type="InterPro" id="IPR050416">
    <property type="entry name" value="FAD-linked_Oxidoreductase"/>
</dbReference>
<dbReference type="PANTHER" id="PTHR42973">
    <property type="entry name" value="BINDING OXIDOREDUCTASE, PUTATIVE (AFU_ORTHOLOGUE AFUA_1G17690)-RELATED"/>
    <property type="match status" value="1"/>
</dbReference>
<dbReference type="PROSITE" id="PS51387">
    <property type="entry name" value="FAD_PCMH"/>
    <property type="match status" value="1"/>
</dbReference>
<dbReference type="EMBL" id="JAPQKH010000004">
    <property type="protein sequence ID" value="KAJ5100909.1"/>
    <property type="molecule type" value="Genomic_DNA"/>
</dbReference>
<dbReference type="OrthoDB" id="363185at2759"/>
<dbReference type="InterPro" id="IPR029057">
    <property type="entry name" value="PRTase-like"/>
</dbReference>
<keyword evidence="3" id="KW-0274">FAD</keyword>
<evidence type="ECO:0000259" key="5">
    <source>
        <dbReference type="PROSITE" id="PS51387"/>
    </source>
</evidence>
<reference evidence="6" key="2">
    <citation type="journal article" date="2023" name="IMA Fungus">
        <title>Comparative genomic study of the Penicillium genus elucidates a diverse pangenome and 15 lateral gene transfer events.</title>
        <authorList>
            <person name="Petersen C."/>
            <person name="Sorensen T."/>
            <person name="Nielsen M.R."/>
            <person name="Sondergaard T.E."/>
            <person name="Sorensen J.L."/>
            <person name="Fitzpatrick D.A."/>
            <person name="Frisvad J.C."/>
            <person name="Nielsen K.L."/>
        </authorList>
    </citation>
    <scope>NUCLEOTIDE SEQUENCE</scope>
    <source>
        <strain evidence="6">IBT 30069</strain>
    </source>
</reference>
<dbReference type="Gene3D" id="3.40.50.2020">
    <property type="match status" value="1"/>
</dbReference>
<evidence type="ECO:0000256" key="4">
    <source>
        <dbReference type="ARBA" id="ARBA00023002"/>
    </source>
</evidence>
<reference evidence="6" key="1">
    <citation type="submission" date="2022-11" db="EMBL/GenBank/DDBJ databases">
        <authorList>
            <person name="Petersen C."/>
        </authorList>
    </citation>
    <scope>NUCLEOTIDE SEQUENCE</scope>
    <source>
        <strain evidence="6">IBT 30069</strain>
    </source>
</reference>
<dbReference type="GO" id="GO:0005737">
    <property type="term" value="C:cytoplasm"/>
    <property type="evidence" value="ECO:0007669"/>
    <property type="project" value="InterPro"/>
</dbReference>
<proteinExistence type="inferred from homology"/>
<evidence type="ECO:0000313" key="7">
    <source>
        <dbReference type="Proteomes" id="UP001149165"/>
    </source>
</evidence>
<dbReference type="GO" id="GO:0071949">
    <property type="term" value="F:FAD binding"/>
    <property type="evidence" value="ECO:0007669"/>
    <property type="project" value="InterPro"/>
</dbReference>
<dbReference type="InterPro" id="IPR005919">
    <property type="entry name" value="Pmev_kin_anim"/>
</dbReference>
<dbReference type="Gene3D" id="3.40.50.150">
    <property type="entry name" value="Vaccinia Virus protein VP39"/>
    <property type="match status" value="1"/>
</dbReference>
<dbReference type="InterPro" id="IPR027417">
    <property type="entry name" value="P-loop_NTPase"/>
</dbReference>
<dbReference type="InterPro" id="IPR016166">
    <property type="entry name" value="FAD-bd_PCMH"/>
</dbReference>
<dbReference type="GO" id="GO:0006695">
    <property type="term" value="P:cholesterol biosynthetic process"/>
    <property type="evidence" value="ECO:0007669"/>
    <property type="project" value="InterPro"/>
</dbReference>
<dbReference type="Gene3D" id="3.30.465.10">
    <property type="match status" value="1"/>
</dbReference>
<dbReference type="Gene3D" id="3.40.462.20">
    <property type="match status" value="1"/>
</dbReference>